<dbReference type="RefSeq" id="WP_092814202.1">
    <property type="nucleotide sequence ID" value="NZ_FMVW01000006.1"/>
</dbReference>
<proteinExistence type="predicted"/>
<accession>A0A1G5NV66</accession>
<dbReference type="AlphaFoldDB" id="A0A1G5NV66"/>
<name>A0A1G5NV66_AFIMA</name>
<reference evidence="1 2" key="1">
    <citation type="submission" date="2016-10" db="EMBL/GenBank/DDBJ databases">
        <authorList>
            <person name="de Groot N.N."/>
        </authorList>
    </citation>
    <scope>NUCLEOTIDE SEQUENCE [LARGE SCALE GENOMIC DNA]</scope>
    <source>
        <strain evidence="1 2">DSM 2698</strain>
    </source>
</reference>
<evidence type="ECO:0000313" key="1">
    <source>
        <dbReference type="EMBL" id="SCZ41243.1"/>
    </source>
</evidence>
<dbReference type="Proteomes" id="UP000199347">
    <property type="component" value="Unassembled WGS sequence"/>
</dbReference>
<dbReference type="OrthoDB" id="9870469at2"/>
<dbReference type="EMBL" id="FMVW01000006">
    <property type="protein sequence ID" value="SCZ41243.1"/>
    <property type="molecule type" value="Genomic_DNA"/>
</dbReference>
<evidence type="ECO:0000313" key="2">
    <source>
        <dbReference type="Proteomes" id="UP000199347"/>
    </source>
</evidence>
<protein>
    <submittedName>
        <fullName evidence="1">Uncharacterized protein</fullName>
    </submittedName>
</protein>
<keyword evidence="2" id="KW-1185">Reference proteome</keyword>
<gene>
    <name evidence="1" type="ORF">SAMN03080610_02731</name>
</gene>
<organism evidence="1 2">
    <name type="scientific">Afifella marina DSM 2698</name>
    <dbReference type="NCBI Taxonomy" id="1120955"/>
    <lineage>
        <taxon>Bacteria</taxon>
        <taxon>Pseudomonadati</taxon>
        <taxon>Pseudomonadota</taxon>
        <taxon>Alphaproteobacteria</taxon>
        <taxon>Hyphomicrobiales</taxon>
        <taxon>Afifellaceae</taxon>
        <taxon>Afifella</taxon>
    </lineage>
</organism>
<sequence length="77" mass="8434">MLDDAYNPARSAVFEEIRRVVAEAIESGICVDTGRQAERIDRIWPHSGLSADDIASALSEAAVSARITVKMSRPRPH</sequence>